<evidence type="ECO:0000256" key="4">
    <source>
        <dbReference type="ARBA" id="ARBA00023159"/>
    </source>
</evidence>
<keyword evidence="2" id="KW-0805">Transcription regulation</keyword>
<sequence>MDNSGREEDTQTPGEAQGEKRPQYKGIRMRKWGKWVSEVRMPKSREKIWLGSYDTPEKAARAYDAAVVCLRGRHANLNFPNSIPEIPPGSSLSPPQIQRVAAKHAVSQIPSSSNTNENVSMAPAVSPSRSPSTSEMAASTDSQLVLDEQESALWQSLMGESEGDQCLDLENLPSVDTEAPLELITRSEEEEQCVFFDAMNLWSP</sequence>
<dbReference type="SUPFAM" id="SSF54171">
    <property type="entry name" value="DNA-binding domain"/>
    <property type="match status" value="1"/>
</dbReference>
<dbReference type="InterPro" id="IPR016177">
    <property type="entry name" value="DNA-bd_dom_sf"/>
</dbReference>
<dbReference type="FunFam" id="3.30.730.10:FF:000001">
    <property type="entry name" value="Ethylene-responsive transcription factor 2"/>
    <property type="match status" value="1"/>
</dbReference>
<dbReference type="SMART" id="SM00380">
    <property type="entry name" value="AP2"/>
    <property type="match status" value="1"/>
</dbReference>
<dbReference type="GO" id="GO:0003677">
    <property type="term" value="F:DNA binding"/>
    <property type="evidence" value="ECO:0007669"/>
    <property type="project" value="UniProtKB-KW"/>
</dbReference>
<proteinExistence type="inferred from homology"/>
<evidence type="ECO:0000256" key="8">
    <source>
        <dbReference type="SAM" id="MobiDB-lite"/>
    </source>
</evidence>
<keyword evidence="3" id="KW-0238">DNA-binding</keyword>
<dbReference type="GO" id="GO:0005634">
    <property type="term" value="C:nucleus"/>
    <property type="evidence" value="ECO:0007669"/>
    <property type="project" value="UniProtKB-SubCell"/>
</dbReference>
<evidence type="ECO:0000256" key="5">
    <source>
        <dbReference type="ARBA" id="ARBA00023163"/>
    </source>
</evidence>
<feature type="compositionally biased region" description="Polar residues" evidence="8">
    <location>
        <begin position="127"/>
        <end position="142"/>
    </location>
</feature>
<reference evidence="10" key="1">
    <citation type="submission" date="2015-03" db="EMBL/GenBank/DDBJ databases">
        <title>A transcriptome of Araucaria cunninghamii, an australian fine timber species.</title>
        <authorList>
            <person name="Jing Yi C.J.Y."/>
            <person name="Yin San L.Y.S."/>
            <person name="Abdul Karim S.S."/>
            <person name="Wan Azmi N.N."/>
            <person name="Hercus R.R."/>
            <person name="Croft L.L."/>
        </authorList>
    </citation>
    <scope>NUCLEOTIDE SEQUENCE</scope>
    <source>
        <strain evidence="10">MI0301</strain>
        <tissue evidence="10">Leaf</tissue>
    </source>
</reference>
<feature type="region of interest" description="Disordered" evidence="8">
    <location>
        <begin position="106"/>
        <end position="142"/>
    </location>
</feature>
<dbReference type="CDD" id="cd00018">
    <property type="entry name" value="AP2"/>
    <property type="match status" value="1"/>
</dbReference>
<feature type="domain" description="AP2/ERF" evidence="9">
    <location>
        <begin position="23"/>
        <end position="80"/>
    </location>
</feature>
<protein>
    <recommendedName>
        <fullName evidence="9">AP2/ERF domain-containing protein</fullName>
    </recommendedName>
</protein>
<organism evidence="10">
    <name type="scientific">Araucaria cunninghamii</name>
    <name type="common">Hoop pine</name>
    <name type="synonym">Moreton Bay pine</name>
    <dbReference type="NCBI Taxonomy" id="56994"/>
    <lineage>
        <taxon>Eukaryota</taxon>
        <taxon>Viridiplantae</taxon>
        <taxon>Streptophyta</taxon>
        <taxon>Embryophyta</taxon>
        <taxon>Tracheophyta</taxon>
        <taxon>Spermatophyta</taxon>
        <taxon>Pinopsida</taxon>
        <taxon>Pinidae</taxon>
        <taxon>Conifers II</taxon>
        <taxon>Araucariales</taxon>
        <taxon>Araucariaceae</taxon>
        <taxon>Araucaria</taxon>
    </lineage>
</organism>
<evidence type="ECO:0000256" key="1">
    <source>
        <dbReference type="ARBA" id="ARBA00004123"/>
    </source>
</evidence>
<accession>A0A0D6QR97</accession>
<comment type="similarity">
    <text evidence="7">Belongs to the AP2/ERF transcription factor family. ERF subfamily.</text>
</comment>
<dbReference type="Gene3D" id="3.30.730.10">
    <property type="entry name" value="AP2/ERF domain"/>
    <property type="match status" value="1"/>
</dbReference>
<keyword evidence="6" id="KW-0539">Nucleus</keyword>
<dbReference type="PRINTS" id="PR00367">
    <property type="entry name" value="ETHRSPELEMNT"/>
</dbReference>
<feature type="region of interest" description="Disordered" evidence="8">
    <location>
        <begin position="1"/>
        <end position="27"/>
    </location>
</feature>
<dbReference type="AlphaFoldDB" id="A0A0D6QR97"/>
<name>A0A0D6QR97_ARACU</name>
<evidence type="ECO:0000256" key="2">
    <source>
        <dbReference type="ARBA" id="ARBA00023015"/>
    </source>
</evidence>
<dbReference type="PANTHER" id="PTHR31985">
    <property type="entry name" value="ETHYLENE-RESPONSIVE TRANSCRIPTION FACTOR ERF042-RELATED"/>
    <property type="match status" value="1"/>
</dbReference>
<keyword evidence="4" id="KW-0010">Activator</keyword>
<evidence type="ECO:0000313" key="10">
    <source>
        <dbReference type="EMBL" id="JAG93387.1"/>
    </source>
</evidence>
<dbReference type="Pfam" id="PF00847">
    <property type="entry name" value="AP2"/>
    <property type="match status" value="1"/>
</dbReference>
<dbReference type="PANTHER" id="PTHR31985:SF312">
    <property type="entry name" value="AP2_ERF DOMAIN-CONTAINING PROTEIN"/>
    <property type="match status" value="1"/>
</dbReference>
<evidence type="ECO:0000259" key="9">
    <source>
        <dbReference type="PROSITE" id="PS51032"/>
    </source>
</evidence>
<dbReference type="InterPro" id="IPR051032">
    <property type="entry name" value="AP2/ERF_TF_ERF_subfamily"/>
</dbReference>
<dbReference type="PROSITE" id="PS51032">
    <property type="entry name" value="AP2_ERF"/>
    <property type="match status" value="1"/>
</dbReference>
<keyword evidence="5" id="KW-0804">Transcription</keyword>
<dbReference type="InterPro" id="IPR036955">
    <property type="entry name" value="AP2/ERF_dom_sf"/>
</dbReference>
<evidence type="ECO:0000256" key="7">
    <source>
        <dbReference type="ARBA" id="ARBA00024343"/>
    </source>
</evidence>
<evidence type="ECO:0000256" key="3">
    <source>
        <dbReference type="ARBA" id="ARBA00023125"/>
    </source>
</evidence>
<comment type="subcellular location">
    <subcellularLocation>
        <location evidence="1">Nucleus</location>
    </subcellularLocation>
</comment>
<dbReference type="GO" id="GO:0003700">
    <property type="term" value="F:DNA-binding transcription factor activity"/>
    <property type="evidence" value="ECO:0007669"/>
    <property type="project" value="InterPro"/>
</dbReference>
<evidence type="ECO:0000256" key="6">
    <source>
        <dbReference type="ARBA" id="ARBA00023242"/>
    </source>
</evidence>
<dbReference type="EMBL" id="GCKF01046968">
    <property type="protein sequence ID" value="JAG93387.1"/>
    <property type="molecule type" value="Transcribed_RNA"/>
</dbReference>
<dbReference type="InterPro" id="IPR001471">
    <property type="entry name" value="AP2/ERF_dom"/>
</dbReference>
<feature type="compositionally biased region" description="Polar residues" evidence="8">
    <location>
        <begin position="108"/>
        <end position="119"/>
    </location>
</feature>